<sequence length="2453" mass="271927">MDVIPPKPVSTQPASTAQPADASRSVKRYATQSLHGEFLEASAPQWLTNASPQRREALKAVPTALPAWYQNATPAQRKALDDTFKASVTAQNSLDQSMAKFVDVETFARPLLIKALKDNYAREIDVDKTLLCLRRPVEMGIQGTVLASFEVLKITLLEASLHNFEADECEGTYHSSSGFVVATPAADTFNHVDTGLTVSQFLSLCRNLDIGKQYQTYLQEFFHPGEAVAEAVLSERFIASQKAAMRAAAEQALLRNDIEAADHSMILSVIDGEMHPSMGKKQVWFQDLGLMKKRLTGCVAFVICEKYRYTDELILYIPNDPEHPLKRYTFEQMRDELKRLLTARDASQQTSAEPTAYQRFLSQFLPYDQRPYYFSQFRKEAADSPVDAWNLLRSPWLAVLQGFTGGSAFTRIQQVPPERQVKWEPVADPYIAPSTVGRKGRGVWAPNEDLWQYLYAQNRAKVLADAKSHAVPTADVDAKARDAKLAHLMQLGMLGLNMVSMFVPVLGEVMMVVMAGQLLYETLEGAIEWSEGDRRAAKDHLIDVAENLAQIALMAGVGAAVRKISSARAVPVIESLHPVKLPNGETRLWKPDLSAYESAVALPASPGPNSAGQHVLDGKTYIRQSGKVYEQFFDESIGKWRISHPTDINAWQPVLDSNGSGAWRHTLERPQDWDRLTLLRRIGHATEAFSDEQLIKAADVSGVSDAVLRKMHIDSALPPPELTQAMRMMQADGNAALVVEQLRGTKPIDEHYLYALPLITEMPRWPENRVLEVFDGEQLSGKFVRYGSARRFRDVGVKAPIQISRADIFSGELPAHILAALDESEITRLLGEQGARVRDARPAEFGKQIADYANTRQPAIYDSIYLGTDPVDPQVARLQKACPELSEPAARTVLAHGRPDDLERLGSGQRVPLRLLEEARWYARQSRQVAAYAGLRSENVASADSRRLALHTLAQLAGWPDSIRIEVREGHDAGMLLDSIGTETAGEKKYLIKKGVQFQAFNERGEALNSLPRTGDNFYPSIMHALPDHARRSLGVPEVGQSAELQAKIIDYADQHQADAHALLAPQAKWMKPPVRVNGTLIGYPASGRGAGWAPNLLGHVQDIYPQLTEEQARGFLLDQYRAGKDDRGIFELLQSRRREWEQLNLTLDEWSGTATPPPWERSGTNYKFRTAQALKACWRNALSTGLAGADQLSILTYDPLPELTADFAHVRELSIGGGGLTDANADAFLARFANVEKLSLGERGSLFGTYMEREQSLTTLPLTVTRMSALKKLKFRTPARVMAADLSTRLRSLTAVEELHLDFAGGAGSAPDLDLAPLARLKKLKVEAPGLTQWPSYVERLPELERLDLTQTAIASLPQTLYVGREKLWAGLSLDWSKFSHEAFKPAYDYVKSYMGEWGHLVDLDFMVRQYCAGELQFLTGEAGRLNPLPQRIMSLWNTPETRLNAVEILRLEHSAIFRQFYEATASGGLRNATPAARWQTPPNARVVRALEKNWRAAIRRRYRLNDDVHPFNAMDWTSGSDLDDASMFELVDTAWAQGAESVSELPQLPAGTFAHVQNVRLDRLTVPIEQIRGFLQAFSGATTLEITSCGLTEVPVRPADLPQLAQLDLSYNRIVVTPEVQGQFDALSSLEHLNARLNRLDTLDVSRLTGLKTLNLSSSGLNQWPKGAENLRHLQALDLRHNTIGSLPEHVLANDAVLLKTRLLNNLFKPDGEASIKAAQRRIEMTLGLPEGALQRFESQSPSLLASFSGATSDTALNRAAHLLPLPPATAITPGTDMSRIVLEIFPSLSLENAQASVERLRDEGLSPEQMVGRLTQWRASNEALTRELNGWIFNPAQGAGERASPSTRFFDATRIRACWRDGLTGHTESAGRTLSLSAGGMGDLPALSNVFSHVRTLDLTGAKFSIESFNLFCLAFPELTTLMLNGNGLARLPEAVGSLSQLERLELSGNRLAVAQSVYQYASGARLRWLDLSHNQLEEFNAGTFSGLETLNLGQNGLDFWPEGVLELAHLQRLDLSGNNIMMFPDRLLGGNHEALVAGTDLSENSLSLNALEQIRAYSVAHGGGDVLGYTPETLQRLIAERMSDSESDIGSESDSGSGSGSGSGSDSDNDDDPRGGGGGGSRSVDTHAAVEAAEVIANPAQNVAAPAMETWMTYTHADARAARQALWLQLARQANHEAFFHLLSTLPDTLEFRFAGADLTHRVWQVIQAATENAELRELLFLNAETHGTCPDGRILSFSELETRVYEYNALRDIPRHRPLQRGRALLDLTRRLFRLERVDRLAEAAARNKDRAEVRLKYRIGLTRGWPDDLELPAQPEHMLYDSPIRGRRLLDARASVLADEASPMFLEDLIARDYWIRYLQDRHIEAFEALERDATRRHEAVEDAYPDKENSDYLDAMRVLEIELAEARTEKLKALTRTELESLASQDERASPPAPSSPKPGPSWRRD</sequence>
<gene>
    <name evidence="7" type="ORF">KVG85_08490</name>
</gene>
<keyword evidence="3" id="KW-0964">Secreted</keyword>
<dbReference type="Proteomes" id="UP001048763">
    <property type="component" value="Unassembled WGS sequence"/>
</dbReference>
<keyword evidence="3" id="KW-0833">Ubl conjugation pathway</keyword>
<feature type="compositionally biased region" description="Polar residues" evidence="5">
    <location>
        <begin position="9"/>
        <end position="18"/>
    </location>
</feature>
<reference evidence="7" key="1">
    <citation type="submission" date="2021-06" db="EMBL/GenBank/DDBJ databases">
        <title>Updating the genus Pseudomonas: Description of 43 new species and partition of the Pseudomonas putida group.</title>
        <authorList>
            <person name="Girard L."/>
            <person name="Lood C."/>
            <person name="Vandamme P."/>
            <person name="Rokni-Zadeh H."/>
            <person name="Van Noort V."/>
            <person name="Hofte M."/>
            <person name="Lavigne R."/>
            <person name="De Mot R."/>
        </authorList>
    </citation>
    <scope>NUCLEOTIDE SEQUENCE</scope>
    <source>
        <strain evidence="7">SWRI88</strain>
    </source>
</reference>
<feature type="region of interest" description="Disordered" evidence="5">
    <location>
        <begin position="2087"/>
        <end position="2129"/>
    </location>
</feature>
<feature type="region of interest" description="Disordered" evidence="5">
    <location>
        <begin position="2425"/>
        <end position="2453"/>
    </location>
</feature>
<keyword evidence="3" id="KW-0808">Transferase</keyword>
<dbReference type="InterPro" id="IPR046673">
    <property type="entry name" value="ToxA_N"/>
</dbReference>
<dbReference type="PROSITE" id="PS52053">
    <property type="entry name" value="NEL"/>
    <property type="match status" value="1"/>
</dbReference>
<dbReference type="Pfam" id="PF20178">
    <property type="entry name" value="ToxA_N"/>
    <property type="match status" value="1"/>
</dbReference>
<dbReference type="EMBL" id="JAHSTX010000001">
    <property type="protein sequence ID" value="MBV4546141.1"/>
    <property type="molecule type" value="Genomic_DNA"/>
</dbReference>
<evidence type="ECO:0000256" key="3">
    <source>
        <dbReference type="PROSITE-ProRule" id="PRU01398"/>
    </source>
</evidence>
<dbReference type="InterPro" id="IPR003591">
    <property type="entry name" value="Leu-rich_rpt_typical-subtyp"/>
</dbReference>
<keyword evidence="3" id="KW-0832">Ubl conjugation</keyword>
<feature type="active site" description="Glycyl thioester intermediate" evidence="3">
    <location>
        <position position="2234"/>
    </location>
</feature>
<evidence type="ECO:0000313" key="7">
    <source>
        <dbReference type="EMBL" id="MBV4546141.1"/>
    </source>
</evidence>
<evidence type="ECO:0000256" key="1">
    <source>
        <dbReference type="ARBA" id="ARBA00022614"/>
    </source>
</evidence>
<feature type="compositionally biased region" description="Pro residues" evidence="5">
    <location>
        <begin position="2438"/>
        <end position="2447"/>
    </location>
</feature>
<keyword evidence="4" id="KW-0175">Coiled coil</keyword>
<dbReference type="PROSITE" id="PS51450">
    <property type="entry name" value="LRR"/>
    <property type="match status" value="2"/>
</dbReference>
<comment type="caution">
    <text evidence="7">The sequence shown here is derived from an EMBL/GenBank/DDBJ whole genome shotgun (WGS) entry which is preliminary data.</text>
</comment>
<dbReference type="RefSeq" id="WP_217863557.1">
    <property type="nucleotide sequence ID" value="NZ_JAHSTX010000001.1"/>
</dbReference>
<dbReference type="InterPro" id="IPR050216">
    <property type="entry name" value="LRR_domain-containing"/>
</dbReference>
<evidence type="ECO:0000313" key="8">
    <source>
        <dbReference type="Proteomes" id="UP001048763"/>
    </source>
</evidence>
<evidence type="ECO:0000256" key="5">
    <source>
        <dbReference type="SAM" id="MobiDB-lite"/>
    </source>
</evidence>
<comment type="similarity">
    <text evidence="3">Belongs to the LRR-containing bacterial E3 ligase family.</text>
</comment>
<keyword evidence="8" id="KW-1185">Reference proteome</keyword>
<evidence type="ECO:0000256" key="2">
    <source>
        <dbReference type="ARBA" id="ARBA00022737"/>
    </source>
</evidence>
<name>A0ABS6RIV1_9PSED</name>
<feature type="coiled-coil region" evidence="4">
    <location>
        <begin position="2396"/>
        <end position="2423"/>
    </location>
</feature>
<dbReference type="PANTHER" id="PTHR48051">
    <property type="match status" value="1"/>
</dbReference>
<comment type="PTM">
    <text evidence="3">Ubiquitinated in the presence of host E1 ubiquitin-activating enzyme, E2 ubiquitin-conjugating enzyme and ubiquitin.</text>
</comment>
<dbReference type="Pfam" id="PF13855">
    <property type="entry name" value="LRR_8"/>
    <property type="match status" value="1"/>
</dbReference>
<feature type="domain" description="NEL" evidence="6">
    <location>
        <begin position="2147"/>
        <end position="2441"/>
    </location>
</feature>
<keyword evidence="1" id="KW-0433">Leucine-rich repeat</keyword>
<organism evidence="7 8">
    <name type="scientific">Pseudomonas triticicola</name>
    <dbReference type="NCBI Taxonomy" id="2842345"/>
    <lineage>
        <taxon>Bacteria</taxon>
        <taxon>Pseudomonadati</taxon>
        <taxon>Pseudomonadota</taxon>
        <taxon>Gammaproteobacteria</taxon>
        <taxon>Pseudomonadales</taxon>
        <taxon>Pseudomonadaceae</taxon>
        <taxon>Pseudomonas</taxon>
    </lineage>
</organism>
<dbReference type="SMART" id="SM00369">
    <property type="entry name" value="LRR_TYP"/>
    <property type="match status" value="7"/>
</dbReference>
<evidence type="ECO:0000259" key="6">
    <source>
        <dbReference type="PROSITE" id="PS52053"/>
    </source>
</evidence>
<protein>
    <recommendedName>
        <fullName evidence="6">NEL domain-containing protein</fullName>
    </recommendedName>
</protein>
<dbReference type="InterPro" id="IPR029487">
    <property type="entry name" value="NEL_dom"/>
</dbReference>
<dbReference type="InterPro" id="IPR001611">
    <property type="entry name" value="Leu-rich_rpt"/>
</dbReference>
<accession>A0ABS6RIV1</accession>
<proteinExistence type="inferred from homology"/>
<keyword evidence="2" id="KW-0677">Repeat</keyword>
<feature type="region of interest" description="Disordered" evidence="5">
    <location>
        <begin position="1"/>
        <end position="24"/>
    </location>
</feature>
<feature type="compositionally biased region" description="Basic and acidic residues" evidence="5">
    <location>
        <begin position="2425"/>
        <end position="2436"/>
    </location>
</feature>
<evidence type="ECO:0000256" key="4">
    <source>
        <dbReference type="SAM" id="Coils"/>
    </source>
</evidence>
<keyword evidence="3" id="KW-1035">Host cytoplasm</keyword>
<dbReference type="PANTHER" id="PTHR48051:SF1">
    <property type="entry name" value="RAS SUPPRESSOR PROTEIN 1"/>
    <property type="match status" value="1"/>
</dbReference>
<dbReference type="Pfam" id="PF14496">
    <property type="entry name" value="NEL"/>
    <property type="match status" value="1"/>
</dbReference>